<keyword evidence="1" id="KW-0812">Transmembrane</keyword>
<accession>A0A7X1B1J5</accession>
<evidence type="ECO:0000256" key="1">
    <source>
        <dbReference type="SAM" id="Phobius"/>
    </source>
</evidence>
<dbReference type="Proteomes" id="UP000525652">
    <property type="component" value="Unassembled WGS sequence"/>
</dbReference>
<evidence type="ECO:0000313" key="3">
    <source>
        <dbReference type="Proteomes" id="UP000525652"/>
    </source>
</evidence>
<organism evidence="2 3">
    <name type="scientific">Puniceicoccus vermicola</name>
    <dbReference type="NCBI Taxonomy" id="388746"/>
    <lineage>
        <taxon>Bacteria</taxon>
        <taxon>Pseudomonadati</taxon>
        <taxon>Verrucomicrobiota</taxon>
        <taxon>Opitutia</taxon>
        <taxon>Puniceicoccales</taxon>
        <taxon>Puniceicoccaceae</taxon>
        <taxon>Puniceicoccus</taxon>
    </lineage>
</organism>
<gene>
    <name evidence="2" type="ORF">H5P30_18850</name>
</gene>
<reference evidence="2 3" key="1">
    <citation type="submission" date="2020-07" db="EMBL/GenBank/DDBJ databases">
        <authorList>
            <person name="Feng X."/>
        </authorList>
    </citation>
    <scope>NUCLEOTIDE SEQUENCE [LARGE SCALE GENOMIC DNA]</scope>
    <source>
        <strain evidence="2 3">JCM14086</strain>
    </source>
</reference>
<keyword evidence="1" id="KW-0472">Membrane</keyword>
<dbReference type="AlphaFoldDB" id="A0A7X1B1J5"/>
<dbReference type="RefSeq" id="WP_185694461.1">
    <property type="nucleotide sequence ID" value="NZ_JACHVA010000134.1"/>
</dbReference>
<comment type="caution">
    <text evidence="2">The sequence shown here is derived from an EMBL/GenBank/DDBJ whole genome shotgun (WGS) entry which is preliminary data.</text>
</comment>
<protein>
    <submittedName>
        <fullName evidence="2">Uncharacterized protein</fullName>
    </submittedName>
</protein>
<keyword evidence="3" id="KW-1185">Reference proteome</keyword>
<keyword evidence="1" id="KW-1133">Transmembrane helix</keyword>
<feature type="transmembrane region" description="Helical" evidence="1">
    <location>
        <begin position="56"/>
        <end position="75"/>
    </location>
</feature>
<name>A0A7X1B1J5_9BACT</name>
<evidence type="ECO:0000313" key="2">
    <source>
        <dbReference type="EMBL" id="MBC2603842.1"/>
    </source>
</evidence>
<dbReference type="EMBL" id="JACHVA010000134">
    <property type="protein sequence ID" value="MBC2603842.1"/>
    <property type="molecule type" value="Genomic_DNA"/>
</dbReference>
<proteinExistence type="predicted"/>
<sequence length="110" mass="12210">MKEKDFDGWVSHMQEAPLPPCPVNVERNVLRRIRIKTEEETQSLLDWALGVIPRPGVVAAALALTIAVSSSIGILSTRAFADSRQSEIEASKALGFEVLQIQDVFDIHKR</sequence>